<dbReference type="RefSeq" id="WP_173081135.1">
    <property type="nucleotide sequence ID" value="NZ_BLTE01000001.1"/>
</dbReference>
<evidence type="ECO:0000256" key="1">
    <source>
        <dbReference type="SAM" id="MobiDB-lite"/>
    </source>
</evidence>
<dbReference type="SMART" id="SM00471">
    <property type="entry name" value="HDc"/>
    <property type="match status" value="1"/>
</dbReference>
<dbReference type="GO" id="GO:0071111">
    <property type="term" value="F:cyclic-guanylate-specific phosphodiesterase activity"/>
    <property type="evidence" value="ECO:0007669"/>
    <property type="project" value="UniProtKB-EC"/>
</dbReference>
<gene>
    <name evidence="3" type="primary">rpfG_2</name>
    <name evidence="3" type="ORF">NNJEOMEG_00609</name>
</gene>
<dbReference type="Pfam" id="PF11871">
    <property type="entry name" value="DUF3391"/>
    <property type="match status" value="1"/>
</dbReference>
<dbReference type="PROSITE" id="PS51832">
    <property type="entry name" value="HD_GYP"/>
    <property type="match status" value="1"/>
</dbReference>
<dbReference type="Pfam" id="PF13487">
    <property type="entry name" value="HD_5"/>
    <property type="match status" value="1"/>
</dbReference>
<dbReference type="InterPro" id="IPR021812">
    <property type="entry name" value="DUF3391"/>
</dbReference>
<organism evidence="3 4">
    <name type="scientific">Fundidesulfovibrio magnetotacticus</name>
    <dbReference type="NCBI Taxonomy" id="2730080"/>
    <lineage>
        <taxon>Bacteria</taxon>
        <taxon>Pseudomonadati</taxon>
        <taxon>Thermodesulfobacteriota</taxon>
        <taxon>Desulfovibrionia</taxon>
        <taxon>Desulfovibrionales</taxon>
        <taxon>Desulfovibrionaceae</taxon>
        <taxon>Fundidesulfovibrio</taxon>
    </lineage>
</organism>
<reference evidence="3 4" key="1">
    <citation type="submission" date="2020-04" db="EMBL/GenBank/DDBJ databases">
        <authorList>
            <consortium name="Desulfovibrio sp. FSS-1 genome sequencing consortium"/>
            <person name="Shimoshige H."/>
            <person name="Kobayashi H."/>
            <person name="Maekawa T."/>
        </authorList>
    </citation>
    <scope>NUCLEOTIDE SEQUENCE [LARGE SCALE GENOMIC DNA]</scope>
    <source>
        <strain evidence="3 4">SIID29052-01</strain>
    </source>
</reference>
<dbReference type="EC" id="3.1.4.52" evidence="3"/>
<dbReference type="PANTHER" id="PTHR43155:SF2">
    <property type="entry name" value="CYCLIC DI-GMP PHOSPHODIESTERASE PA4108"/>
    <property type="match status" value="1"/>
</dbReference>
<feature type="domain" description="HD-GYP" evidence="2">
    <location>
        <begin position="142"/>
        <end position="338"/>
    </location>
</feature>
<reference evidence="3 4" key="2">
    <citation type="submission" date="2020-05" db="EMBL/GenBank/DDBJ databases">
        <title>Draft genome sequence of Desulfovibrio sp. strainFSS-1.</title>
        <authorList>
            <person name="Shimoshige H."/>
            <person name="Kobayashi H."/>
            <person name="Maekawa T."/>
        </authorList>
    </citation>
    <scope>NUCLEOTIDE SEQUENCE [LARGE SCALE GENOMIC DNA]</scope>
    <source>
        <strain evidence="3 4">SIID29052-01</strain>
    </source>
</reference>
<dbReference type="SUPFAM" id="SSF109604">
    <property type="entry name" value="HD-domain/PDEase-like"/>
    <property type="match status" value="1"/>
</dbReference>
<dbReference type="AlphaFoldDB" id="A0A6V8LJ65"/>
<evidence type="ECO:0000313" key="4">
    <source>
        <dbReference type="Proteomes" id="UP000494245"/>
    </source>
</evidence>
<dbReference type="InterPro" id="IPR037522">
    <property type="entry name" value="HD_GYP_dom"/>
</dbReference>
<keyword evidence="3" id="KW-0378">Hydrolase</keyword>
<feature type="compositionally biased region" description="Low complexity" evidence="1">
    <location>
        <begin position="61"/>
        <end position="80"/>
    </location>
</feature>
<dbReference type="InterPro" id="IPR003607">
    <property type="entry name" value="HD/PDEase_dom"/>
</dbReference>
<evidence type="ECO:0000313" key="3">
    <source>
        <dbReference type="EMBL" id="GFK92782.1"/>
    </source>
</evidence>
<dbReference type="Gene3D" id="1.10.3210.10">
    <property type="entry name" value="Hypothetical protein af1432"/>
    <property type="match status" value="1"/>
</dbReference>
<evidence type="ECO:0000259" key="2">
    <source>
        <dbReference type="PROSITE" id="PS51832"/>
    </source>
</evidence>
<proteinExistence type="predicted"/>
<keyword evidence="4" id="KW-1185">Reference proteome</keyword>
<dbReference type="PANTHER" id="PTHR43155">
    <property type="entry name" value="CYCLIC DI-GMP PHOSPHODIESTERASE PA4108-RELATED"/>
    <property type="match status" value="1"/>
</dbReference>
<comment type="caution">
    <text evidence="3">The sequence shown here is derived from an EMBL/GenBank/DDBJ whole genome shotgun (WGS) entry which is preliminary data.</text>
</comment>
<name>A0A6V8LJ65_9BACT</name>
<dbReference type="Proteomes" id="UP000494245">
    <property type="component" value="Unassembled WGS sequence"/>
</dbReference>
<dbReference type="EMBL" id="BLTE01000001">
    <property type="protein sequence ID" value="GFK92782.1"/>
    <property type="molecule type" value="Genomic_DNA"/>
</dbReference>
<dbReference type="CDD" id="cd00077">
    <property type="entry name" value="HDc"/>
    <property type="match status" value="1"/>
</dbReference>
<feature type="region of interest" description="Disordered" evidence="1">
    <location>
        <begin position="53"/>
        <end position="105"/>
    </location>
</feature>
<protein>
    <submittedName>
        <fullName evidence="3">Cyclic di-GMP phosphodiesterase response regulator RpfG</fullName>
        <ecNumber evidence="3">3.1.4.52</ecNumber>
    </submittedName>
</protein>
<sequence>MLKEIPIDQLVPGMYVERAGEGTLRSPLESVRDWMHDTERIRALKDSGVRTVTVDTEKTLAPRPGSAQASAQSPDPAPVQTPGQHSGPAPEESRDSAPPPDAPAGKVYAHCLGHVMDVMRKVREGLEVDYSQSFAAVDTLLSGMATDPAQLLLLAKLHHHDEYTLRHSLNVSLLALLFGRHLGMEGEELRRLGFAGLYHDLGKFRIPLDILNKPGRLSEREFDVMRRHSVLGYELLRGQPGITTDILLGVLHHHERYDGQGYPRKLQGDEKDPFSRILTIVDIYDALTSDRVYKKAFTPHDSVKSMFAWRNESFHPGLLEKFVECFGVYPPGSFVRLSDQTYAVVVDSRPETPARPLVKVSHSRRLAPLRPELVDLARTPKDGPGGLAIEACLDPRSLNLAIDRLV</sequence>
<accession>A0A6V8LJ65</accession>